<evidence type="ECO:0000313" key="3">
    <source>
        <dbReference type="EMBL" id="KAJ7193666.1"/>
    </source>
</evidence>
<dbReference type="GO" id="GO:0004175">
    <property type="term" value="F:endopeptidase activity"/>
    <property type="evidence" value="ECO:0007669"/>
    <property type="project" value="TreeGrafter"/>
</dbReference>
<proteinExistence type="predicted"/>
<name>A0AAD6UZH6_9AGAR</name>
<feature type="domain" description="Peptidase S53 activation" evidence="2">
    <location>
        <begin position="49"/>
        <end position="164"/>
    </location>
</feature>
<dbReference type="CDD" id="cd11377">
    <property type="entry name" value="Pro-peptidase_S53"/>
    <property type="match status" value="1"/>
</dbReference>
<protein>
    <submittedName>
        <fullName evidence="3">Pro-kumamolisin, activation domain-containing protein</fullName>
    </submittedName>
</protein>
<feature type="region of interest" description="Disordered" evidence="1">
    <location>
        <begin position="40"/>
        <end position="60"/>
    </location>
</feature>
<dbReference type="PANTHER" id="PTHR14218">
    <property type="entry name" value="PROTEASE S8 TRIPEPTIDYL PEPTIDASE I CLN2"/>
    <property type="match status" value="1"/>
</dbReference>
<dbReference type="GO" id="GO:0008240">
    <property type="term" value="F:tripeptidyl-peptidase activity"/>
    <property type="evidence" value="ECO:0007669"/>
    <property type="project" value="TreeGrafter"/>
</dbReference>
<dbReference type="InterPro" id="IPR015366">
    <property type="entry name" value="S53_propep"/>
</dbReference>
<evidence type="ECO:0000259" key="2">
    <source>
        <dbReference type="SMART" id="SM00944"/>
    </source>
</evidence>
<gene>
    <name evidence="3" type="ORF">GGX14DRAFT_339646</name>
</gene>
<keyword evidence="4" id="KW-1185">Reference proteome</keyword>
<evidence type="ECO:0000256" key="1">
    <source>
        <dbReference type="SAM" id="MobiDB-lite"/>
    </source>
</evidence>
<comment type="caution">
    <text evidence="3">The sequence shown here is derived from an EMBL/GenBank/DDBJ whole genome shotgun (WGS) entry which is preliminary data.</text>
</comment>
<dbReference type="Pfam" id="PF09286">
    <property type="entry name" value="Pro-kuma_activ"/>
    <property type="match status" value="1"/>
</dbReference>
<organism evidence="3 4">
    <name type="scientific">Mycena pura</name>
    <dbReference type="NCBI Taxonomy" id="153505"/>
    <lineage>
        <taxon>Eukaryota</taxon>
        <taxon>Fungi</taxon>
        <taxon>Dikarya</taxon>
        <taxon>Basidiomycota</taxon>
        <taxon>Agaricomycotina</taxon>
        <taxon>Agaricomycetes</taxon>
        <taxon>Agaricomycetidae</taxon>
        <taxon>Agaricales</taxon>
        <taxon>Marasmiineae</taxon>
        <taxon>Mycenaceae</taxon>
        <taxon>Mycena</taxon>
    </lineage>
</organism>
<dbReference type="PANTHER" id="PTHR14218:SF15">
    <property type="entry name" value="TRIPEPTIDYL-PEPTIDASE 1"/>
    <property type="match status" value="1"/>
</dbReference>
<accession>A0AAD6UZH6</accession>
<sequence length="164" mass="17797">VVLAASAAGHSGRAMAVHQTRDARAPGFVVLASHQQRPSVGCASLKPNDNAGPEIDRPDPASARYGQFLTNEEVRFFDSFSTPKDETIAVVNGWKNNIEAATISPSGDMLQTSIPVPRANELLRTQFDIITHIESGETSIRTPEYSILAALEPHIDYVHPTTMF</sequence>
<reference evidence="3" key="1">
    <citation type="submission" date="2023-03" db="EMBL/GenBank/DDBJ databases">
        <title>Massive genome expansion in bonnet fungi (Mycena s.s.) driven by repeated elements and novel gene families across ecological guilds.</title>
        <authorList>
            <consortium name="Lawrence Berkeley National Laboratory"/>
            <person name="Harder C.B."/>
            <person name="Miyauchi S."/>
            <person name="Viragh M."/>
            <person name="Kuo A."/>
            <person name="Thoen E."/>
            <person name="Andreopoulos B."/>
            <person name="Lu D."/>
            <person name="Skrede I."/>
            <person name="Drula E."/>
            <person name="Henrissat B."/>
            <person name="Morin E."/>
            <person name="Kohler A."/>
            <person name="Barry K."/>
            <person name="LaButti K."/>
            <person name="Morin E."/>
            <person name="Salamov A."/>
            <person name="Lipzen A."/>
            <person name="Mereny Z."/>
            <person name="Hegedus B."/>
            <person name="Baldrian P."/>
            <person name="Stursova M."/>
            <person name="Weitz H."/>
            <person name="Taylor A."/>
            <person name="Grigoriev I.V."/>
            <person name="Nagy L.G."/>
            <person name="Martin F."/>
            <person name="Kauserud H."/>
        </authorList>
    </citation>
    <scope>NUCLEOTIDE SEQUENCE</scope>
    <source>
        <strain evidence="3">9144</strain>
    </source>
</reference>
<feature type="non-terminal residue" evidence="3">
    <location>
        <position position="1"/>
    </location>
</feature>
<dbReference type="AlphaFoldDB" id="A0AAD6UZH6"/>
<dbReference type="GO" id="GO:0006508">
    <property type="term" value="P:proteolysis"/>
    <property type="evidence" value="ECO:0007669"/>
    <property type="project" value="TreeGrafter"/>
</dbReference>
<dbReference type="EMBL" id="JARJCW010000106">
    <property type="protein sequence ID" value="KAJ7193666.1"/>
    <property type="molecule type" value="Genomic_DNA"/>
</dbReference>
<dbReference type="Proteomes" id="UP001219525">
    <property type="component" value="Unassembled WGS sequence"/>
</dbReference>
<evidence type="ECO:0000313" key="4">
    <source>
        <dbReference type="Proteomes" id="UP001219525"/>
    </source>
</evidence>
<feature type="non-terminal residue" evidence="3">
    <location>
        <position position="164"/>
    </location>
</feature>
<dbReference type="SMART" id="SM00944">
    <property type="entry name" value="Pro-kuma_activ"/>
    <property type="match status" value="1"/>
</dbReference>
<dbReference type="InterPro" id="IPR050819">
    <property type="entry name" value="Tripeptidyl-peptidase_I"/>
</dbReference>
<dbReference type="SUPFAM" id="SSF54897">
    <property type="entry name" value="Protease propeptides/inhibitors"/>
    <property type="match status" value="1"/>
</dbReference>